<feature type="domain" description="PPE" evidence="3">
    <location>
        <begin position="34"/>
        <end position="125"/>
    </location>
</feature>
<dbReference type="Gene3D" id="1.20.1260.20">
    <property type="entry name" value="PPE superfamily"/>
    <property type="match status" value="1"/>
</dbReference>
<dbReference type="Proteomes" id="UP000006900">
    <property type="component" value="Chromosome"/>
</dbReference>
<dbReference type="InterPro" id="IPR000030">
    <property type="entry name" value="PPE_dom"/>
</dbReference>
<dbReference type="KEGG" id="mlb:MLBr00051"/>
<evidence type="ECO:0000259" key="3">
    <source>
        <dbReference type="Pfam" id="PF00823"/>
    </source>
</evidence>
<sequence>MTWPMLWPASVPSECPPNYWHTPAPSAKCEPEQAAVAPIAAAKPMITWLQSAAEQTTTQAEAHRQAMASTPGMAVITENHITQAILATINFFGINMAPIAFTEAGDFICMRTQTALAMNSYQAETLLNTAFQKLEPMAAILNPSSYSPPSALTSQVNQFTQMISGFSAALPSTQVLQQTVGQVAELARPMQQVKSLFTSIDSTGVYTSAQRGDTESAHRIGLFGASTLSSHPLVGITGTTTDTRLLCAESLPSASGSLAWTPLMTQFQLIDKSIAPEPRQRVMLPPWAAGSPGHNAQDGGTT</sequence>
<dbReference type="EMBL" id="FM211192">
    <property type="protein sequence ID" value="CAR70144.1"/>
    <property type="molecule type" value="Genomic_DNA"/>
</dbReference>
<dbReference type="InterPro" id="IPR038332">
    <property type="entry name" value="PPE_sf"/>
</dbReference>
<evidence type="ECO:0000313" key="5">
    <source>
        <dbReference type="Proteomes" id="UP000006900"/>
    </source>
</evidence>
<protein>
    <submittedName>
        <fullName evidence="4">PPE-family protein</fullName>
    </submittedName>
</protein>
<dbReference type="Pfam" id="PF00823">
    <property type="entry name" value="PPE"/>
    <property type="match status" value="1"/>
</dbReference>
<evidence type="ECO:0000256" key="1">
    <source>
        <dbReference type="ARBA" id="ARBA00010652"/>
    </source>
</evidence>
<name>A0A0H3MXS4_MYCLB</name>
<dbReference type="SUPFAM" id="SSF140459">
    <property type="entry name" value="PE/PPE dimer-like"/>
    <property type="match status" value="1"/>
</dbReference>
<feature type="region of interest" description="Disordered" evidence="2">
    <location>
        <begin position="283"/>
        <end position="302"/>
    </location>
</feature>
<proteinExistence type="inferred from homology"/>
<dbReference type="HOGENOM" id="CLU_920769_0_0_11"/>
<dbReference type="AlphaFoldDB" id="A0A0H3MXS4"/>
<organism evidence="4 5">
    <name type="scientific">Mycobacterium leprae (strain Br4923)</name>
    <dbReference type="NCBI Taxonomy" id="561304"/>
    <lineage>
        <taxon>Bacteria</taxon>
        <taxon>Bacillati</taxon>
        <taxon>Actinomycetota</taxon>
        <taxon>Actinomycetes</taxon>
        <taxon>Mycobacteriales</taxon>
        <taxon>Mycobacteriaceae</taxon>
        <taxon>Mycobacterium</taxon>
    </lineage>
</organism>
<reference evidence="4 5" key="1">
    <citation type="journal article" date="2009" name="Nat. Genet.">
        <title>Comparative genomic and phylogeographic analysis of Mycobacterium leprae.</title>
        <authorList>
            <person name="Monot M."/>
            <person name="Honore N."/>
            <person name="Garnier T."/>
            <person name="Zidane N."/>
            <person name="Sherafi D."/>
            <person name="Paniz-Mondolfi A."/>
            <person name="Matsuoka M."/>
            <person name="Taylor G.M."/>
            <person name="Donoghue H.D."/>
            <person name="Bouwman A."/>
            <person name="Mays S."/>
            <person name="Watson C."/>
            <person name="Lockwood D."/>
            <person name="Khamispour A."/>
            <person name="Dowlati Y."/>
            <person name="Jianping S."/>
            <person name="Rea T.H."/>
            <person name="Vera-Cabrera L."/>
            <person name="Stefani M.M."/>
            <person name="Banu S."/>
            <person name="Macdonald M."/>
            <person name="Sapkota B.R."/>
            <person name="Spencer J.S."/>
            <person name="Thomas J."/>
            <person name="Harshman K."/>
            <person name="Singh P."/>
            <person name="Busso P."/>
            <person name="Gattiker A."/>
            <person name="Rougemont J."/>
            <person name="Brennan P.J."/>
            <person name="Cole S.T."/>
        </authorList>
    </citation>
    <scope>NUCLEOTIDE SEQUENCE [LARGE SCALE GENOMIC DNA]</scope>
    <source>
        <strain evidence="5">Br4923</strain>
    </source>
</reference>
<evidence type="ECO:0000256" key="2">
    <source>
        <dbReference type="SAM" id="MobiDB-lite"/>
    </source>
</evidence>
<accession>A0A0H3MXS4</accession>
<gene>
    <name evidence="4" type="ordered locus">MLBr00051</name>
</gene>
<comment type="similarity">
    <text evidence="1">Belongs to the mycobacterial PPE family.</text>
</comment>
<evidence type="ECO:0000313" key="4">
    <source>
        <dbReference type="EMBL" id="CAR70144.1"/>
    </source>
</evidence>